<evidence type="ECO:0000256" key="5">
    <source>
        <dbReference type="ARBA" id="ARBA00023077"/>
    </source>
</evidence>
<dbReference type="InterPro" id="IPR039426">
    <property type="entry name" value="TonB-dep_rcpt-like"/>
</dbReference>
<comment type="similarity">
    <text evidence="8 9">Belongs to the TonB-dependent receptor family.</text>
</comment>
<evidence type="ECO:0000256" key="6">
    <source>
        <dbReference type="ARBA" id="ARBA00023136"/>
    </source>
</evidence>
<dbReference type="SUPFAM" id="SSF49464">
    <property type="entry name" value="Carboxypeptidase regulatory domain-like"/>
    <property type="match status" value="1"/>
</dbReference>
<dbReference type="Gene3D" id="2.40.170.20">
    <property type="entry name" value="TonB-dependent receptor, beta-barrel domain"/>
    <property type="match status" value="1"/>
</dbReference>
<dbReference type="PANTHER" id="PTHR30069:SF36">
    <property type="entry name" value="BLL6948 PROTEIN"/>
    <property type="match status" value="1"/>
</dbReference>
<evidence type="ECO:0000313" key="12">
    <source>
        <dbReference type="EMBL" id="MBD1396437.1"/>
    </source>
</evidence>
<dbReference type="EMBL" id="JACXAJ010000001">
    <property type="protein sequence ID" value="MBD1396437.1"/>
    <property type="molecule type" value="Genomic_DNA"/>
</dbReference>
<dbReference type="Gene3D" id="2.170.130.10">
    <property type="entry name" value="TonB-dependent receptor, plug domain"/>
    <property type="match status" value="1"/>
</dbReference>
<evidence type="ECO:0000256" key="4">
    <source>
        <dbReference type="ARBA" id="ARBA00022692"/>
    </source>
</evidence>
<comment type="caution">
    <text evidence="12">The sequence shown here is derived from an EMBL/GenBank/DDBJ whole genome shotgun (WGS) entry which is preliminary data.</text>
</comment>
<keyword evidence="2 8" id="KW-0813">Transport</keyword>
<keyword evidence="6 8" id="KW-0472">Membrane</keyword>
<dbReference type="PANTHER" id="PTHR30069">
    <property type="entry name" value="TONB-DEPENDENT OUTER MEMBRANE RECEPTOR"/>
    <property type="match status" value="1"/>
</dbReference>
<feature type="domain" description="TonB-dependent receptor plug" evidence="11">
    <location>
        <begin position="139"/>
        <end position="246"/>
    </location>
</feature>
<dbReference type="Gene3D" id="2.60.40.1120">
    <property type="entry name" value="Carboxypeptidase-like, regulatory domain"/>
    <property type="match status" value="1"/>
</dbReference>
<name>A0ABR7XDR8_9BACT</name>
<dbReference type="Proteomes" id="UP000625551">
    <property type="component" value="Unassembled WGS sequence"/>
</dbReference>
<evidence type="ECO:0000256" key="9">
    <source>
        <dbReference type="RuleBase" id="RU003357"/>
    </source>
</evidence>
<evidence type="ECO:0000256" key="2">
    <source>
        <dbReference type="ARBA" id="ARBA00022448"/>
    </source>
</evidence>
<dbReference type="PROSITE" id="PS52016">
    <property type="entry name" value="TONB_DEPENDENT_REC_3"/>
    <property type="match status" value="1"/>
</dbReference>
<dbReference type="Pfam" id="PF07715">
    <property type="entry name" value="Plug"/>
    <property type="match status" value="1"/>
</dbReference>
<evidence type="ECO:0000259" key="11">
    <source>
        <dbReference type="Pfam" id="PF07715"/>
    </source>
</evidence>
<comment type="subcellular location">
    <subcellularLocation>
        <location evidence="1 8">Cell outer membrane</location>
        <topology evidence="1 8">Multi-pass membrane protein</topology>
    </subcellularLocation>
</comment>
<evidence type="ECO:0000259" key="10">
    <source>
        <dbReference type="Pfam" id="PF00593"/>
    </source>
</evidence>
<dbReference type="SUPFAM" id="SSF56935">
    <property type="entry name" value="Porins"/>
    <property type="match status" value="1"/>
</dbReference>
<organism evidence="12 13">
    <name type="scientific">Pontibacter aquaedesilientis</name>
    <dbReference type="NCBI Taxonomy" id="2766980"/>
    <lineage>
        <taxon>Bacteria</taxon>
        <taxon>Pseudomonadati</taxon>
        <taxon>Bacteroidota</taxon>
        <taxon>Cytophagia</taxon>
        <taxon>Cytophagales</taxon>
        <taxon>Hymenobacteraceae</taxon>
        <taxon>Pontibacter</taxon>
    </lineage>
</organism>
<dbReference type="InterPro" id="IPR000531">
    <property type="entry name" value="Beta-barrel_TonB"/>
</dbReference>
<evidence type="ECO:0000256" key="3">
    <source>
        <dbReference type="ARBA" id="ARBA00022452"/>
    </source>
</evidence>
<evidence type="ECO:0000256" key="8">
    <source>
        <dbReference type="PROSITE-ProRule" id="PRU01360"/>
    </source>
</evidence>
<keyword evidence="7 8" id="KW-0998">Cell outer membrane</keyword>
<dbReference type="InterPro" id="IPR037066">
    <property type="entry name" value="Plug_dom_sf"/>
</dbReference>
<dbReference type="InterPro" id="IPR012910">
    <property type="entry name" value="Plug_dom"/>
</dbReference>
<keyword evidence="3 8" id="KW-1134">Transmembrane beta strand</keyword>
<keyword evidence="4 8" id="KW-0812">Transmembrane</keyword>
<dbReference type="Pfam" id="PF00593">
    <property type="entry name" value="TonB_dep_Rec_b-barrel"/>
    <property type="match status" value="1"/>
</dbReference>
<gene>
    <name evidence="12" type="ORF">H9Q13_04615</name>
</gene>
<dbReference type="InterPro" id="IPR036942">
    <property type="entry name" value="Beta-barrel_TonB_sf"/>
</dbReference>
<keyword evidence="5 9" id="KW-0798">TonB box</keyword>
<proteinExistence type="inferred from homology"/>
<protein>
    <submittedName>
        <fullName evidence="12">TonB-dependent receptor</fullName>
    </submittedName>
</protein>
<keyword evidence="13" id="KW-1185">Reference proteome</keyword>
<keyword evidence="12" id="KW-0675">Receptor</keyword>
<sequence length="776" mass="86108">MKPDNFIFITQLGGSDAFSTGTIKCLLTFLLLAFSATYSMAHNGSINGGVFSKEDSAPLAGATVILTNVDIGTTTDVFGMYSFKDLVEGQYTMQVSYLGFKSTIQTVMVKNTETSSVSTYLESGEFSLSEVSVTSKKETALNIISSLDISLRPTQNSQEVLRIIPGLFIAQHAGGGKAEQIFLRGFDIDHGTDVGLSVDGVPVNMVSHAHGQGYSDLHFLIPETIEQVDFGKGPYEAKQGNFTTAGYADFTTRSVLRKSVLKLEAGRFDTYRAVGMFNLLSDTARQKQQNAYLATEYMFSNGYFESPQNFNRINLFGSYNGKVGANKVLSVSLAAFRSGWDASGQIPERAIADGLISRFGAIDDTEGGNTSRQSVNTSLMSVLPNNAVLYNQVYVLNYDFELYSNFTFFLNDSLNGDQIRQRENRHVLGYKGSYSKESQFFRFPLRSELGLALRHDLVQGSELSRTRGRRVTLREVHKGLIAETNASAYISETLELTSRLIVNTALRFDQFLFDYVNQLPTDSVFKRQVAAKNRLSPKLNLYYTYSPTLRFYASAGMGFHSNDTRVSVMADKDRILPAAYGTDLGFIMKPSPGLILHMALWALDLDQELVYVGDEGIVEPSGKTRRFGLDASARYQVCHYLFADADVSLARPRAREEIDGKNYIPLAPLLTSSGGLTFRNKTGFNASTRYRFLQNRPANEDYSLTADGYFLVDAVVSYQLKKLELKITAENLLNSDWKEAQFETESRLKTEANPVTEIHFTPGTPFFIKAGATYSF</sequence>
<feature type="domain" description="TonB-dependent receptor-like beta-barrel" evidence="10">
    <location>
        <begin position="385"/>
        <end position="732"/>
    </location>
</feature>
<reference evidence="12 13" key="1">
    <citation type="submission" date="2020-09" db="EMBL/GenBank/DDBJ databases">
        <title>Genome sequencing and assembly of Pontibacter sp.</title>
        <authorList>
            <person name="Chhetri G."/>
        </authorList>
    </citation>
    <scope>NUCLEOTIDE SEQUENCE [LARGE SCALE GENOMIC DNA]</scope>
    <source>
        <strain evidence="12 13">JH31</strain>
    </source>
</reference>
<accession>A0ABR7XDR8</accession>
<evidence type="ECO:0000313" key="13">
    <source>
        <dbReference type="Proteomes" id="UP000625551"/>
    </source>
</evidence>
<dbReference type="InterPro" id="IPR008969">
    <property type="entry name" value="CarboxyPept-like_regulatory"/>
</dbReference>
<evidence type="ECO:0000256" key="1">
    <source>
        <dbReference type="ARBA" id="ARBA00004571"/>
    </source>
</evidence>
<dbReference type="Pfam" id="PF13715">
    <property type="entry name" value="CarbopepD_reg_2"/>
    <property type="match status" value="1"/>
</dbReference>
<evidence type="ECO:0000256" key="7">
    <source>
        <dbReference type="ARBA" id="ARBA00023237"/>
    </source>
</evidence>